<dbReference type="EMBL" id="PDYF01000007">
    <property type="protein sequence ID" value="PHU35996.1"/>
    <property type="molecule type" value="Genomic_DNA"/>
</dbReference>
<gene>
    <name evidence="1" type="ORF">CSX01_01825</name>
</gene>
<organism evidence="1 2">
    <name type="scientific">Pseudobutyrivibrio ruminis</name>
    <dbReference type="NCBI Taxonomy" id="46206"/>
    <lineage>
        <taxon>Bacteria</taxon>
        <taxon>Bacillati</taxon>
        <taxon>Bacillota</taxon>
        <taxon>Clostridia</taxon>
        <taxon>Lachnospirales</taxon>
        <taxon>Lachnospiraceae</taxon>
        <taxon>Pseudobutyrivibrio</taxon>
    </lineage>
</organism>
<proteinExistence type="predicted"/>
<evidence type="ECO:0000313" key="2">
    <source>
        <dbReference type="Proteomes" id="UP000225889"/>
    </source>
</evidence>
<comment type="caution">
    <text evidence="1">The sequence shown here is derived from an EMBL/GenBank/DDBJ whole genome shotgun (WGS) entry which is preliminary data.</text>
</comment>
<evidence type="ECO:0000313" key="1">
    <source>
        <dbReference type="EMBL" id="PHU35996.1"/>
    </source>
</evidence>
<dbReference type="Proteomes" id="UP000225889">
    <property type="component" value="Unassembled WGS sequence"/>
</dbReference>
<sequence length="83" mass="9534">MAKKKVESTANSTSEVSELKLQISSPYSDIGDWKIVKILEYRMMGYEDPYDLEELHKARQAVRDQINLLEGNETETPVVKSEE</sequence>
<dbReference type="AlphaFoldDB" id="A0A2G3DYA1"/>
<reference evidence="1 2" key="2">
    <citation type="submission" date="2017-10" db="EMBL/GenBank/DDBJ databases">
        <authorList>
            <person name="Banno H."/>
            <person name="Chua N.-H."/>
        </authorList>
    </citation>
    <scope>NUCLEOTIDE SEQUENCE [LARGE SCALE GENOMIC DNA]</scope>
    <source>
        <strain evidence="1 2">JK626</strain>
    </source>
</reference>
<reference evidence="1 2" key="1">
    <citation type="submission" date="2017-10" db="EMBL/GenBank/DDBJ databases">
        <title>Resolving the taxonomy of Roseburia spp., Eubacterium rectale and Agathobacter spp. through phylogenomic analysis.</title>
        <authorList>
            <person name="Sheridan P.O."/>
            <person name="Walker A.W."/>
            <person name="Duncan S.H."/>
            <person name="Scott K.P."/>
            <person name="Toole P.W.O."/>
            <person name="Luis P."/>
            <person name="Flint H.J."/>
        </authorList>
    </citation>
    <scope>NUCLEOTIDE SEQUENCE [LARGE SCALE GENOMIC DNA]</scope>
    <source>
        <strain evidence="1 2">JK626</strain>
    </source>
</reference>
<protein>
    <submittedName>
        <fullName evidence="1">Uncharacterized protein</fullName>
    </submittedName>
</protein>
<name>A0A2G3DYA1_9FIRM</name>
<accession>A0A2G3DYA1</accession>
<dbReference type="RefSeq" id="WP_099391215.1">
    <property type="nucleotide sequence ID" value="NZ_PDYF01000007.1"/>
</dbReference>